<evidence type="ECO:0000256" key="1">
    <source>
        <dbReference type="SAM" id="MobiDB-lite"/>
    </source>
</evidence>
<name>A0A8A3PH52_9HELO</name>
<evidence type="ECO:0000313" key="3">
    <source>
        <dbReference type="Proteomes" id="UP000672032"/>
    </source>
</evidence>
<feature type="region of interest" description="Disordered" evidence="1">
    <location>
        <begin position="44"/>
        <end position="79"/>
    </location>
</feature>
<accession>A0A8A3PH52</accession>
<feature type="compositionally biased region" description="Polar residues" evidence="1">
    <location>
        <begin position="230"/>
        <end position="239"/>
    </location>
</feature>
<dbReference type="Proteomes" id="UP000672032">
    <property type="component" value="Chromosome 4"/>
</dbReference>
<feature type="region of interest" description="Disordered" evidence="1">
    <location>
        <begin position="117"/>
        <end position="183"/>
    </location>
</feature>
<feature type="compositionally biased region" description="Polar residues" evidence="1">
    <location>
        <begin position="45"/>
        <end position="64"/>
    </location>
</feature>
<organism evidence="2 3">
    <name type="scientific">Monilinia vaccinii-corymbosi</name>
    <dbReference type="NCBI Taxonomy" id="61207"/>
    <lineage>
        <taxon>Eukaryota</taxon>
        <taxon>Fungi</taxon>
        <taxon>Dikarya</taxon>
        <taxon>Ascomycota</taxon>
        <taxon>Pezizomycotina</taxon>
        <taxon>Leotiomycetes</taxon>
        <taxon>Helotiales</taxon>
        <taxon>Sclerotiniaceae</taxon>
        <taxon>Monilinia</taxon>
    </lineage>
</organism>
<sequence>MFFSKSSHYSTDYIESQISQHSRNQNFYIRSQIHCSADDLEHQHFSSNSSIQSLHSRVSSQAYHNNDDSESQHPSNHSRTQRFHGLFRNHHITNDIENQYLSTQSFQRHSDRNATSILSHRHRGGSSTESQDSSSHSRTQTLYRPSQNDYTTDGIENQHSRTDAQPRPSYPLPPPPSQENFPSSPVAIALQIPVQTADAHTSQSPEIRSSIPFLAQMLRFLSPSFRVAGSLTSSPSLPNTYAADTDTGDDRDEEKKQKMWQCLPSVRSEDLEGGKLQGREG</sequence>
<reference evidence="2" key="1">
    <citation type="submission" date="2020-10" db="EMBL/GenBank/DDBJ databases">
        <title>Genome Sequence of Monilinia vaccinii-corymbosi Sheds Light on Mummy Berry Disease Infection of Blueberry and Mating Type.</title>
        <authorList>
            <person name="Yow A.G."/>
            <person name="Zhang Y."/>
            <person name="Bansal K."/>
            <person name="Eacker S.M."/>
            <person name="Sullivan S."/>
            <person name="Liachko I."/>
            <person name="Cubeta M.A."/>
            <person name="Rollins J.A."/>
            <person name="Ashrafi H."/>
        </authorList>
    </citation>
    <scope>NUCLEOTIDE SEQUENCE</scope>
    <source>
        <strain evidence="2">RL-1</strain>
    </source>
</reference>
<keyword evidence="3" id="KW-1185">Reference proteome</keyword>
<proteinExistence type="predicted"/>
<feature type="compositionally biased region" description="Pro residues" evidence="1">
    <location>
        <begin position="168"/>
        <end position="177"/>
    </location>
</feature>
<dbReference type="AlphaFoldDB" id="A0A8A3PH52"/>
<feature type="compositionally biased region" description="Basic and acidic residues" evidence="1">
    <location>
        <begin position="267"/>
        <end position="281"/>
    </location>
</feature>
<feature type="compositionally biased region" description="Polar residues" evidence="1">
    <location>
        <begin position="138"/>
        <end position="155"/>
    </location>
</feature>
<feature type="compositionally biased region" description="Low complexity" evidence="1">
    <location>
        <begin position="126"/>
        <end position="137"/>
    </location>
</feature>
<feature type="region of interest" description="Disordered" evidence="1">
    <location>
        <begin position="230"/>
        <end position="281"/>
    </location>
</feature>
<gene>
    <name evidence="2" type="ORF">DSL72_005982</name>
</gene>
<evidence type="ECO:0000313" key="2">
    <source>
        <dbReference type="EMBL" id="QSZ34390.1"/>
    </source>
</evidence>
<protein>
    <submittedName>
        <fullName evidence="2">Uncharacterized protein</fullName>
    </submittedName>
</protein>
<dbReference type="EMBL" id="CP063408">
    <property type="protein sequence ID" value="QSZ34390.1"/>
    <property type="molecule type" value="Genomic_DNA"/>
</dbReference>